<dbReference type="InterPro" id="IPR036102">
    <property type="entry name" value="OsmC/Ohrsf"/>
</dbReference>
<dbReference type="AlphaFoldDB" id="A0A7G9S1C4"/>
<organism evidence="2 3">
    <name type="scientific">Erysipelothrix inopinata</name>
    <dbReference type="NCBI Taxonomy" id="225084"/>
    <lineage>
        <taxon>Bacteria</taxon>
        <taxon>Bacillati</taxon>
        <taxon>Bacillota</taxon>
        <taxon>Erysipelotrichia</taxon>
        <taxon>Erysipelotrichales</taxon>
        <taxon>Erysipelotrichaceae</taxon>
        <taxon>Erysipelothrix</taxon>
    </lineage>
</organism>
<dbReference type="Gene3D" id="3.30.300.20">
    <property type="match status" value="1"/>
</dbReference>
<dbReference type="PANTHER" id="PTHR33797:SF2">
    <property type="entry name" value="ORGANIC HYDROPEROXIDE RESISTANCE PROTEIN-LIKE"/>
    <property type="match status" value="1"/>
</dbReference>
<dbReference type="Pfam" id="PF02566">
    <property type="entry name" value="OsmC"/>
    <property type="match status" value="1"/>
</dbReference>
<dbReference type="PANTHER" id="PTHR33797">
    <property type="entry name" value="ORGANIC HYDROPEROXIDE RESISTANCE PROTEIN-LIKE"/>
    <property type="match status" value="1"/>
</dbReference>
<evidence type="ECO:0000313" key="2">
    <source>
        <dbReference type="EMBL" id="QNN61649.1"/>
    </source>
</evidence>
<name>A0A7G9S1C4_9FIRM</name>
<gene>
    <name evidence="2" type="ORF">H9L01_04655</name>
</gene>
<sequence>MEKKYTTTAVNDTKIRDTTRIEGGMELKMTSPLRDTSGSNPEQTIGIAWATCFNMTLKQILNAKGLDTDSKVSVEVNLMKEGVGYYFEMIATVAIDGMSLEDTDYYADLAHHRCPVSKLISSNPHVHVKSETY</sequence>
<dbReference type="SUPFAM" id="SSF82784">
    <property type="entry name" value="OsmC-like"/>
    <property type="match status" value="1"/>
</dbReference>
<evidence type="ECO:0000256" key="1">
    <source>
        <dbReference type="ARBA" id="ARBA00007378"/>
    </source>
</evidence>
<protein>
    <submittedName>
        <fullName evidence="2">OsmC family protein</fullName>
    </submittedName>
</protein>
<dbReference type="InterPro" id="IPR003718">
    <property type="entry name" value="OsmC/Ohr_fam"/>
</dbReference>
<accession>A0A7G9S1C4</accession>
<keyword evidence="3" id="KW-1185">Reference proteome</keyword>
<comment type="similarity">
    <text evidence="1">Belongs to the OsmC/Ohr family.</text>
</comment>
<dbReference type="Proteomes" id="UP000515928">
    <property type="component" value="Chromosome"/>
</dbReference>
<dbReference type="EMBL" id="CP060715">
    <property type="protein sequence ID" value="QNN61649.1"/>
    <property type="molecule type" value="Genomic_DNA"/>
</dbReference>
<dbReference type="GO" id="GO:0006979">
    <property type="term" value="P:response to oxidative stress"/>
    <property type="evidence" value="ECO:0007669"/>
    <property type="project" value="InterPro"/>
</dbReference>
<dbReference type="InterPro" id="IPR019953">
    <property type="entry name" value="OHR"/>
</dbReference>
<dbReference type="KEGG" id="eio:H9L01_04655"/>
<reference evidence="2 3" key="1">
    <citation type="submission" date="2020-08" db="EMBL/GenBank/DDBJ databases">
        <title>Genome sequence of Erysipelothrix inopinata DSM 15511T.</title>
        <authorList>
            <person name="Hyun D.-W."/>
            <person name="Bae J.-W."/>
        </authorList>
    </citation>
    <scope>NUCLEOTIDE SEQUENCE [LARGE SCALE GENOMIC DNA]</scope>
    <source>
        <strain evidence="2 3">DSM 15511</strain>
    </source>
</reference>
<dbReference type="InterPro" id="IPR015946">
    <property type="entry name" value="KH_dom-like_a/b"/>
</dbReference>
<dbReference type="RefSeq" id="WP_187534848.1">
    <property type="nucleotide sequence ID" value="NZ_CBCSHU010000003.1"/>
</dbReference>
<evidence type="ECO:0000313" key="3">
    <source>
        <dbReference type="Proteomes" id="UP000515928"/>
    </source>
</evidence>
<proteinExistence type="inferred from homology"/>